<dbReference type="EMBL" id="JABFAA010000007">
    <property type="protein sequence ID" value="MBA0687510.1"/>
    <property type="molecule type" value="Genomic_DNA"/>
</dbReference>
<reference evidence="2 3" key="1">
    <citation type="journal article" date="2019" name="Genome Biol. Evol.">
        <title>Insights into the evolution of the New World diploid cottons (Gossypium, subgenus Houzingenia) based on genome sequencing.</title>
        <authorList>
            <person name="Grover C.E."/>
            <person name="Arick M.A. 2nd"/>
            <person name="Thrash A."/>
            <person name="Conover J.L."/>
            <person name="Sanders W.S."/>
            <person name="Peterson D.G."/>
            <person name="Frelichowski J.E."/>
            <person name="Scheffler J.A."/>
            <person name="Scheffler B.E."/>
            <person name="Wendel J.F."/>
        </authorList>
    </citation>
    <scope>NUCLEOTIDE SEQUENCE [LARGE SCALE GENOMIC DNA]</scope>
    <source>
        <strain evidence="2">185</strain>
        <tissue evidence="2">Leaf</tissue>
    </source>
</reference>
<dbReference type="InterPro" id="IPR050148">
    <property type="entry name" value="Terpene_synthase-like"/>
</dbReference>
<evidence type="ECO:0000313" key="2">
    <source>
        <dbReference type="EMBL" id="MBA0687510.1"/>
    </source>
</evidence>
<dbReference type="InterPro" id="IPR036965">
    <property type="entry name" value="Terpene_synth_N_sf"/>
</dbReference>
<dbReference type="Pfam" id="PF01397">
    <property type="entry name" value="Terpene_synth"/>
    <property type="match status" value="1"/>
</dbReference>
<sequence>MLVTITDKPSQKLDIIDTIQRLGVAYHFKKEIEDALQIIYHNDCNQVQTDDDLYTTAVRFRLLRKHGFNVRGGMF</sequence>
<evidence type="ECO:0000259" key="1">
    <source>
        <dbReference type="Pfam" id="PF01397"/>
    </source>
</evidence>
<dbReference type="PANTHER" id="PTHR31225:SF248">
    <property type="entry name" value="(+)-DELTA-CADINENE SYNTHASE"/>
    <property type="match status" value="1"/>
</dbReference>
<protein>
    <recommendedName>
        <fullName evidence="1">Terpene synthase N-terminal domain-containing protein</fullName>
    </recommendedName>
</protein>
<dbReference type="AlphaFoldDB" id="A0A7J8XKA0"/>
<dbReference type="GO" id="GO:0010333">
    <property type="term" value="F:terpene synthase activity"/>
    <property type="evidence" value="ECO:0007669"/>
    <property type="project" value="InterPro"/>
</dbReference>
<dbReference type="GO" id="GO:0016114">
    <property type="term" value="P:terpenoid biosynthetic process"/>
    <property type="evidence" value="ECO:0007669"/>
    <property type="project" value="InterPro"/>
</dbReference>
<evidence type="ECO:0000313" key="3">
    <source>
        <dbReference type="Proteomes" id="UP000593577"/>
    </source>
</evidence>
<dbReference type="Gene3D" id="1.50.10.130">
    <property type="entry name" value="Terpene synthase, N-terminal domain"/>
    <property type="match status" value="1"/>
</dbReference>
<dbReference type="PANTHER" id="PTHR31225">
    <property type="entry name" value="OS04G0344100 PROTEIN-RELATED"/>
    <property type="match status" value="1"/>
</dbReference>
<proteinExistence type="predicted"/>
<accession>A0A7J8XKA0</accession>
<dbReference type="SUPFAM" id="SSF48239">
    <property type="entry name" value="Terpenoid cyclases/Protein prenyltransferases"/>
    <property type="match status" value="1"/>
</dbReference>
<dbReference type="Proteomes" id="UP000593577">
    <property type="component" value="Unassembled WGS sequence"/>
</dbReference>
<dbReference type="InterPro" id="IPR008930">
    <property type="entry name" value="Terpenoid_cyclase/PrenylTrfase"/>
</dbReference>
<dbReference type="InterPro" id="IPR001906">
    <property type="entry name" value="Terpene_synth_N"/>
</dbReference>
<keyword evidence="3" id="KW-1185">Reference proteome</keyword>
<comment type="caution">
    <text evidence="2">The sequence shown here is derived from an EMBL/GenBank/DDBJ whole genome shotgun (WGS) entry which is preliminary data.</text>
</comment>
<feature type="domain" description="Terpene synthase N-terminal" evidence="1">
    <location>
        <begin position="6"/>
        <end position="75"/>
    </location>
</feature>
<name>A0A7J8XKA0_GOSAI</name>
<gene>
    <name evidence="2" type="ORF">Goari_015040</name>
</gene>
<organism evidence="2 3">
    <name type="scientific">Gossypium aridum</name>
    <name type="common">American cotton</name>
    <name type="synonym">Erioxylum aridum</name>
    <dbReference type="NCBI Taxonomy" id="34290"/>
    <lineage>
        <taxon>Eukaryota</taxon>
        <taxon>Viridiplantae</taxon>
        <taxon>Streptophyta</taxon>
        <taxon>Embryophyta</taxon>
        <taxon>Tracheophyta</taxon>
        <taxon>Spermatophyta</taxon>
        <taxon>Magnoliopsida</taxon>
        <taxon>eudicotyledons</taxon>
        <taxon>Gunneridae</taxon>
        <taxon>Pentapetalae</taxon>
        <taxon>rosids</taxon>
        <taxon>malvids</taxon>
        <taxon>Malvales</taxon>
        <taxon>Malvaceae</taxon>
        <taxon>Malvoideae</taxon>
        <taxon>Gossypium</taxon>
    </lineage>
</organism>